<evidence type="ECO:0000313" key="3">
    <source>
        <dbReference type="Proteomes" id="UP000055024"/>
    </source>
</evidence>
<reference evidence="1 3" key="1">
    <citation type="submission" date="2015-01" db="EMBL/GenBank/DDBJ databases">
        <title>Evolution of Trichinella species and genotypes.</title>
        <authorList>
            <person name="Korhonen P.K."/>
            <person name="Edoardo P."/>
            <person name="Giuseppe L.R."/>
            <person name="Gasser R.B."/>
        </authorList>
    </citation>
    <scope>NUCLEOTIDE SEQUENCE [LARGE SCALE GENOMIC DNA]</scope>
    <source>
        <strain evidence="1">ISS1029</strain>
    </source>
</reference>
<evidence type="ECO:0000313" key="2">
    <source>
        <dbReference type="EMBL" id="KRY97436.1"/>
    </source>
</evidence>
<dbReference type="EMBL" id="JYDP01003617">
    <property type="protein sequence ID" value="KRY95608.1"/>
    <property type="molecule type" value="Genomic_DNA"/>
</dbReference>
<accession>A0A0V1GBI1</accession>
<organism evidence="1 3">
    <name type="scientific">Trichinella zimbabwensis</name>
    <dbReference type="NCBI Taxonomy" id="268475"/>
    <lineage>
        <taxon>Eukaryota</taxon>
        <taxon>Metazoa</taxon>
        <taxon>Ecdysozoa</taxon>
        <taxon>Nematoda</taxon>
        <taxon>Enoplea</taxon>
        <taxon>Dorylaimia</taxon>
        <taxon>Trichinellida</taxon>
        <taxon>Trichinellidae</taxon>
        <taxon>Trichinella</taxon>
    </lineage>
</organism>
<sequence>MLSIITRNTVPFKGITEKLAYCMQVPFQSYNFG</sequence>
<keyword evidence="3" id="KW-1185">Reference proteome</keyword>
<dbReference type="Proteomes" id="UP000055024">
    <property type="component" value="Unassembled WGS sequence"/>
</dbReference>
<dbReference type="AlphaFoldDB" id="A0A0V1GBI1"/>
<evidence type="ECO:0000313" key="1">
    <source>
        <dbReference type="EMBL" id="KRY95608.1"/>
    </source>
</evidence>
<gene>
    <name evidence="1" type="ORF">T11_4999</name>
    <name evidence="2" type="ORF">T11_8930</name>
</gene>
<protein>
    <submittedName>
        <fullName evidence="1">Uncharacterized protein</fullName>
    </submittedName>
</protein>
<proteinExistence type="predicted"/>
<name>A0A0V1GBI1_9BILA</name>
<comment type="caution">
    <text evidence="1">The sequence shown here is derived from an EMBL/GenBank/DDBJ whole genome shotgun (WGS) entry which is preliminary data.</text>
</comment>
<dbReference type="EMBL" id="JYDP01002055">
    <property type="protein sequence ID" value="KRY97436.1"/>
    <property type="molecule type" value="Genomic_DNA"/>
</dbReference>